<accession>A0A3E0K3F3</accession>
<evidence type="ECO:0000313" key="1">
    <source>
        <dbReference type="EMBL" id="REJ27866.1"/>
    </source>
</evidence>
<proteinExistence type="predicted"/>
<comment type="caution">
    <text evidence="1">The sequence shown here is derived from an EMBL/GenBank/DDBJ whole genome shotgun (WGS) entry which is preliminary data.</text>
</comment>
<gene>
    <name evidence="1" type="ORF">C6P37_10445</name>
</gene>
<protein>
    <submittedName>
        <fullName evidence="1">Uncharacterized protein</fullName>
    </submittedName>
</protein>
<sequence>MRERGPIQVPRQVRPVSNGPVGRSVSAFWNADRHSSGLKKRDGPDPSPFLFLPLKECLFFLFRC</sequence>
<dbReference type="Proteomes" id="UP000257014">
    <property type="component" value="Unassembled WGS sequence"/>
</dbReference>
<dbReference type="AlphaFoldDB" id="A0A3E0K3F3"/>
<dbReference type="EMBL" id="QEWE01000019">
    <property type="protein sequence ID" value="REJ27866.1"/>
    <property type="molecule type" value="Genomic_DNA"/>
</dbReference>
<name>A0A3E0K3F3_9BACI</name>
<organism evidence="1 2">
    <name type="scientific">Caldibacillus debilis</name>
    <dbReference type="NCBI Taxonomy" id="301148"/>
    <lineage>
        <taxon>Bacteria</taxon>
        <taxon>Bacillati</taxon>
        <taxon>Bacillota</taxon>
        <taxon>Bacilli</taxon>
        <taxon>Bacillales</taxon>
        <taxon>Bacillaceae</taxon>
        <taxon>Caldibacillus</taxon>
    </lineage>
</organism>
<evidence type="ECO:0000313" key="2">
    <source>
        <dbReference type="Proteomes" id="UP000257014"/>
    </source>
</evidence>
<reference evidence="1 2" key="1">
    <citation type="submission" date="2018-03" db="EMBL/GenBank/DDBJ databases">
        <authorList>
            <person name="Keele B.F."/>
        </authorList>
    </citation>
    <scope>NUCLEOTIDE SEQUENCE [LARGE SCALE GENOMIC DNA]</scope>
    <source>
        <strain evidence="1">ZCTH4_d</strain>
    </source>
</reference>